<evidence type="ECO:0000259" key="9">
    <source>
        <dbReference type="Pfam" id="PF13962"/>
    </source>
</evidence>
<protein>
    <recommendedName>
        <fullName evidence="9">PGG domain-containing protein</fullName>
    </recommendedName>
</protein>
<dbReference type="Proteomes" id="UP000325577">
    <property type="component" value="Linkage Group LG21"/>
</dbReference>
<name>A0A5J5AE43_9ASTE</name>
<evidence type="ECO:0000256" key="5">
    <source>
        <dbReference type="ARBA" id="ARBA00023043"/>
    </source>
</evidence>
<feature type="transmembrane region" description="Helical" evidence="8">
    <location>
        <begin position="280"/>
        <end position="299"/>
    </location>
</feature>
<feature type="domain" description="PGG" evidence="9">
    <location>
        <begin position="163"/>
        <end position="273"/>
    </location>
</feature>
<dbReference type="AlphaFoldDB" id="A0A5J5AE43"/>
<keyword evidence="2 8" id="KW-0812">Transmembrane</keyword>
<feature type="repeat" description="ANK" evidence="7">
    <location>
        <begin position="1"/>
        <end position="20"/>
    </location>
</feature>
<dbReference type="Gene3D" id="1.25.40.20">
    <property type="entry name" value="Ankyrin repeat-containing domain"/>
    <property type="match status" value="1"/>
</dbReference>
<dbReference type="SMART" id="SM00248">
    <property type="entry name" value="ANK"/>
    <property type="match status" value="3"/>
</dbReference>
<keyword evidence="3" id="KW-0677">Repeat</keyword>
<dbReference type="EMBL" id="CM018045">
    <property type="protein sequence ID" value="KAA8527707.1"/>
    <property type="molecule type" value="Genomic_DNA"/>
</dbReference>
<keyword evidence="4 8" id="KW-1133">Transmembrane helix</keyword>
<feature type="transmembrane region" description="Helical" evidence="8">
    <location>
        <begin position="251"/>
        <end position="274"/>
    </location>
</feature>
<dbReference type="PANTHER" id="PTHR24186:SF50">
    <property type="entry name" value="ANKYRIN REPEAT-CONTAINING PROTEIN ITN1-LIKE ISOFORM X1"/>
    <property type="match status" value="1"/>
</dbReference>
<dbReference type="PANTHER" id="PTHR24186">
    <property type="entry name" value="PROTEIN PHOSPHATASE 1 REGULATORY SUBUNIT"/>
    <property type="match status" value="1"/>
</dbReference>
<feature type="transmembrane region" description="Helical" evidence="8">
    <location>
        <begin position="171"/>
        <end position="189"/>
    </location>
</feature>
<proteinExistence type="predicted"/>
<gene>
    <name evidence="10" type="ORF">F0562_035424</name>
</gene>
<dbReference type="PROSITE" id="PS50297">
    <property type="entry name" value="ANK_REP_REGION"/>
    <property type="match status" value="1"/>
</dbReference>
<organism evidence="10 11">
    <name type="scientific">Nyssa sinensis</name>
    <dbReference type="NCBI Taxonomy" id="561372"/>
    <lineage>
        <taxon>Eukaryota</taxon>
        <taxon>Viridiplantae</taxon>
        <taxon>Streptophyta</taxon>
        <taxon>Embryophyta</taxon>
        <taxon>Tracheophyta</taxon>
        <taxon>Spermatophyta</taxon>
        <taxon>Magnoliopsida</taxon>
        <taxon>eudicotyledons</taxon>
        <taxon>Gunneridae</taxon>
        <taxon>Pentapetalae</taxon>
        <taxon>asterids</taxon>
        <taxon>Cornales</taxon>
        <taxon>Nyssaceae</taxon>
        <taxon>Nyssa</taxon>
    </lineage>
</organism>
<dbReference type="InterPro" id="IPR036770">
    <property type="entry name" value="Ankyrin_rpt-contain_sf"/>
</dbReference>
<keyword evidence="5 7" id="KW-0040">ANK repeat</keyword>
<dbReference type="Pfam" id="PF12796">
    <property type="entry name" value="Ank_2"/>
    <property type="match status" value="1"/>
</dbReference>
<evidence type="ECO:0000256" key="2">
    <source>
        <dbReference type="ARBA" id="ARBA00022692"/>
    </source>
</evidence>
<evidence type="ECO:0000313" key="10">
    <source>
        <dbReference type="EMBL" id="KAA8527707.1"/>
    </source>
</evidence>
<evidence type="ECO:0000256" key="8">
    <source>
        <dbReference type="SAM" id="Phobius"/>
    </source>
</evidence>
<dbReference type="PROSITE" id="PS50088">
    <property type="entry name" value="ANK_REPEAT"/>
    <property type="match status" value="1"/>
</dbReference>
<evidence type="ECO:0000313" key="11">
    <source>
        <dbReference type="Proteomes" id="UP000325577"/>
    </source>
</evidence>
<keyword evidence="11" id="KW-1185">Reference proteome</keyword>
<dbReference type="GO" id="GO:0005886">
    <property type="term" value="C:plasma membrane"/>
    <property type="evidence" value="ECO:0007669"/>
    <property type="project" value="TreeGrafter"/>
</dbReference>
<dbReference type="Pfam" id="PF13962">
    <property type="entry name" value="PGG"/>
    <property type="match status" value="1"/>
</dbReference>
<feature type="transmembrane region" description="Helical" evidence="8">
    <location>
        <begin position="209"/>
        <end position="231"/>
    </location>
</feature>
<evidence type="ECO:0000256" key="7">
    <source>
        <dbReference type="PROSITE-ProRule" id="PRU00023"/>
    </source>
</evidence>
<dbReference type="OrthoDB" id="10040922at2759"/>
<evidence type="ECO:0000256" key="1">
    <source>
        <dbReference type="ARBA" id="ARBA00004141"/>
    </source>
</evidence>
<dbReference type="InterPro" id="IPR026961">
    <property type="entry name" value="PGG_dom"/>
</dbReference>
<evidence type="ECO:0000256" key="6">
    <source>
        <dbReference type="ARBA" id="ARBA00023136"/>
    </source>
</evidence>
<dbReference type="SUPFAM" id="SSF48403">
    <property type="entry name" value="Ankyrin repeat"/>
    <property type="match status" value="1"/>
</dbReference>
<sequence>MTALHIAASEGHVDVMKELLLRCPDCWEMTNSTGKNILHTAVQSEKKEAIEFILENYWHKSLINQKDVDGNTPLHLFAMSKNKSLSNLVKHPKVDKKAFNRKNLTPLDILEPLDIVRKRNIEKELRSAGAVLGLRNVFKAYNDAITARNKAREDEEGVIPRNTREVANTHLIVAALIATVTFTAGFTVPGGYEDNEGPNQGMAILTRKAAFQAFVIWNTIAMIFSTCAVYLHFITSTYVDEDKISNRLASAMILVILAMVAMVIAFVTGSYAVLANSSGLAIAVCVIGCFSFPVYYLLIKSRCNDDDL</sequence>
<accession>A0A5J5AE43</accession>
<dbReference type="InterPro" id="IPR002110">
    <property type="entry name" value="Ankyrin_rpt"/>
</dbReference>
<comment type="subcellular location">
    <subcellularLocation>
        <location evidence="1">Membrane</location>
        <topology evidence="1">Multi-pass membrane protein</topology>
    </subcellularLocation>
</comment>
<evidence type="ECO:0000256" key="3">
    <source>
        <dbReference type="ARBA" id="ARBA00022737"/>
    </source>
</evidence>
<reference evidence="10 11" key="1">
    <citation type="submission" date="2019-09" db="EMBL/GenBank/DDBJ databases">
        <title>A chromosome-level genome assembly of the Chinese tupelo Nyssa sinensis.</title>
        <authorList>
            <person name="Yang X."/>
            <person name="Kang M."/>
            <person name="Yang Y."/>
            <person name="Xiong H."/>
            <person name="Wang M."/>
            <person name="Zhang Z."/>
            <person name="Wang Z."/>
            <person name="Wu H."/>
            <person name="Ma T."/>
            <person name="Liu J."/>
            <person name="Xi Z."/>
        </authorList>
    </citation>
    <scope>NUCLEOTIDE SEQUENCE [LARGE SCALE GENOMIC DNA]</scope>
    <source>
        <strain evidence="10">J267</strain>
        <tissue evidence="10">Leaf</tissue>
    </source>
</reference>
<evidence type="ECO:0000256" key="4">
    <source>
        <dbReference type="ARBA" id="ARBA00022989"/>
    </source>
</evidence>
<keyword evidence="6 8" id="KW-0472">Membrane</keyword>